<sequence>MLFASSRLPCVAIMNQVTRSSNLRVAEAEMMTKSLQQENDILRFQLNDLINREKNQRLELQRLRAHRDVEVSALVNASTQQLKGEVERLKGLLEPTSSSLSQALAEKDKIVNEKEQLLAEVERMRKTTEDDENTHGGRVQILETIIAKSQAMTSTILQSVEAFQRHVLPNFKVVNGQINKSSKANDPDGPNKLLDELQKLEAGIALLRVIVDAKNDTLVLIRGKLKQENEELRAELAKATESPSIQHEAAPTQQEASRDHESHVEKDLLRHEIHALQDLYSTKFKQMQAMLKAYQQAETTQQASYNEIRRECQSLQARLATVEASRCQLEENLKDETSARSQLVTNIYHMRKENEALKSELEMVKVNQKFFRGHARKGRLPMDKMDLVNTVNQLLLENSKLRNDNVTLEEDVKTQRRSNVLERVKSVVTARDVALCASNKVGDSELASKLARVRLQQFGGQGSLAQLAFMNGNAGLSPTMSPHLLGETLGFAGWSSPSAEATATTKPTKMGDIYNSGHADIAQHGGLRERGSLSR</sequence>
<dbReference type="EnsemblPlants" id="Pp3c1_25420V3.2">
    <property type="protein sequence ID" value="Pp3c1_25420V3.2"/>
    <property type="gene ID" value="Pp3c1_25420"/>
</dbReference>
<proteinExistence type="predicted"/>
<accession>A0A7I4BRR1</accession>
<dbReference type="EMBL" id="ABEU02000001">
    <property type="status" value="NOT_ANNOTATED_CDS"/>
    <property type="molecule type" value="Genomic_DNA"/>
</dbReference>
<feature type="compositionally biased region" description="Polar residues" evidence="2">
    <location>
        <begin position="241"/>
        <end position="255"/>
    </location>
</feature>
<reference evidence="3 4" key="2">
    <citation type="journal article" date="2018" name="Plant J.">
        <title>The Physcomitrella patens chromosome-scale assembly reveals moss genome structure and evolution.</title>
        <authorList>
            <person name="Lang D."/>
            <person name="Ullrich K.K."/>
            <person name="Murat F."/>
            <person name="Fuchs J."/>
            <person name="Jenkins J."/>
            <person name="Haas F.B."/>
            <person name="Piednoel M."/>
            <person name="Gundlach H."/>
            <person name="Van Bel M."/>
            <person name="Meyberg R."/>
            <person name="Vives C."/>
            <person name="Morata J."/>
            <person name="Symeonidi A."/>
            <person name="Hiss M."/>
            <person name="Muchero W."/>
            <person name="Kamisugi Y."/>
            <person name="Saleh O."/>
            <person name="Blanc G."/>
            <person name="Decker E.L."/>
            <person name="van Gessel N."/>
            <person name="Grimwood J."/>
            <person name="Hayes R.D."/>
            <person name="Graham S.W."/>
            <person name="Gunter L.E."/>
            <person name="McDaniel S.F."/>
            <person name="Hoernstein S.N.W."/>
            <person name="Larsson A."/>
            <person name="Li F.W."/>
            <person name="Perroud P.F."/>
            <person name="Phillips J."/>
            <person name="Ranjan P."/>
            <person name="Rokshar D.S."/>
            <person name="Rothfels C.J."/>
            <person name="Schneider L."/>
            <person name="Shu S."/>
            <person name="Stevenson D.W."/>
            <person name="Thummler F."/>
            <person name="Tillich M."/>
            <person name="Villarreal Aguilar J.C."/>
            <person name="Widiez T."/>
            <person name="Wong G.K."/>
            <person name="Wymore A."/>
            <person name="Zhang Y."/>
            <person name="Zimmer A.D."/>
            <person name="Quatrano R.S."/>
            <person name="Mayer K.F.X."/>
            <person name="Goodstein D."/>
            <person name="Casacuberta J.M."/>
            <person name="Vandepoele K."/>
            <person name="Reski R."/>
            <person name="Cuming A.C."/>
            <person name="Tuskan G.A."/>
            <person name="Maumus F."/>
            <person name="Salse J."/>
            <person name="Schmutz J."/>
            <person name="Rensing S.A."/>
        </authorList>
    </citation>
    <scope>NUCLEOTIDE SEQUENCE [LARGE SCALE GENOMIC DNA]</scope>
    <source>
        <strain evidence="3 4">cv. Gransden 2004</strain>
    </source>
</reference>
<dbReference type="Proteomes" id="UP000006727">
    <property type="component" value="Chromosome 1"/>
</dbReference>
<keyword evidence="4" id="KW-1185">Reference proteome</keyword>
<reference evidence="3" key="3">
    <citation type="submission" date="2020-12" db="UniProtKB">
        <authorList>
            <consortium name="EnsemblPlants"/>
        </authorList>
    </citation>
    <scope>IDENTIFICATION</scope>
</reference>
<evidence type="ECO:0000256" key="2">
    <source>
        <dbReference type="SAM" id="MobiDB-lite"/>
    </source>
</evidence>
<organism evidence="3 4">
    <name type="scientific">Physcomitrium patens</name>
    <name type="common">Spreading-leaved earth moss</name>
    <name type="synonym">Physcomitrella patens</name>
    <dbReference type="NCBI Taxonomy" id="3218"/>
    <lineage>
        <taxon>Eukaryota</taxon>
        <taxon>Viridiplantae</taxon>
        <taxon>Streptophyta</taxon>
        <taxon>Embryophyta</taxon>
        <taxon>Bryophyta</taxon>
        <taxon>Bryophytina</taxon>
        <taxon>Bryopsida</taxon>
        <taxon>Funariidae</taxon>
        <taxon>Funariales</taxon>
        <taxon>Funariaceae</taxon>
        <taxon>Physcomitrium</taxon>
    </lineage>
</organism>
<dbReference type="AlphaFoldDB" id="A0A7I4BRR1"/>
<evidence type="ECO:0000313" key="3">
    <source>
        <dbReference type="EnsemblPlants" id="Pp3c1_25420V3.2"/>
    </source>
</evidence>
<dbReference type="InParanoid" id="A0A7I4BRR1"/>
<gene>
    <name evidence="3" type="primary">LOC112289767</name>
</gene>
<feature type="compositionally biased region" description="Basic and acidic residues" evidence="2">
    <location>
        <begin position="256"/>
        <end position="265"/>
    </location>
</feature>
<feature type="coiled-coil region" evidence="1">
    <location>
        <begin position="391"/>
        <end position="418"/>
    </location>
</feature>
<protein>
    <submittedName>
        <fullName evidence="3">Uncharacterized protein</fullName>
    </submittedName>
</protein>
<dbReference type="OMA" id="ENTHGGR"/>
<feature type="region of interest" description="Disordered" evidence="2">
    <location>
        <begin position="237"/>
        <end position="265"/>
    </location>
</feature>
<reference evidence="3 4" key="1">
    <citation type="journal article" date="2008" name="Science">
        <title>The Physcomitrella genome reveals evolutionary insights into the conquest of land by plants.</title>
        <authorList>
            <person name="Rensing S."/>
            <person name="Lang D."/>
            <person name="Zimmer A."/>
            <person name="Terry A."/>
            <person name="Salamov A."/>
            <person name="Shapiro H."/>
            <person name="Nishiyama T."/>
            <person name="Perroud P.-F."/>
            <person name="Lindquist E."/>
            <person name="Kamisugi Y."/>
            <person name="Tanahashi T."/>
            <person name="Sakakibara K."/>
            <person name="Fujita T."/>
            <person name="Oishi K."/>
            <person name="Shin-I T."/>
            <person name="Kuroki Y."/>
            <person name="Toyoda A."/>
            <person name="Suzuki Y."/>
            <person name="Hashimoto A."/>
            <person name="Yamaguchi K."/>
            <person name="Sugano A."/>
            <person name="Kohara Y."/>
            <person name="Fujiyama A."/>
            <person name="Anterola A."/>
            <person name="Aoki S."/>
            <person name="Ashton N."/>
            <person name="Barbazuk W.B."/>
            <person name="Barker E."/>
            <person name="Bennetzen J."/>
            <person name="Bezanilla M."/>
            <person name="Blankenship R."/>
            <person name="Cho S.H."/>
            <person name="Dutcher S."/>
            <person name="Estelle M."/>
            <person name="Fawcett J.A."/>
            <person name="Gundlach H."/>
            <person name="Hanada K."/>
            <person name="Heyl A."/>
            <person name="Hicks K.A."/>
            <person name="Hugh J."/>
            <person name="Lohr M."/>
            <person name="Mayer K."/>
            <person name="Melkozernov A."/>
            <person name="Murata T."/>
            <person name="Nelson D."/>
            <person name="Pils B."/>
            <person name="Prigge M."/>
            <person name="Reiss B."/>
            <person name="Renner T."/>
            <person name="Rombauts S."/>
            <person name="Rushton P."/>
            <person name="Sanderfoot A."/>
            <person name="Schween G."/>
            <person name="Shiu S.-H."/>
            <person name="Stueber K."/>
            <person name="Theodoulou F.L."/>
            <person name="Tu H."/>
            <person name="Van de Peer Y."/>
            <person name="Verrier P.J."/>
            <person name="Waters E."/>
            <person name="Wood A."/>
            <person name="Yang L."/>
            <person name="Cove D."/>
            <person name="Cuming A."/>
            <person name="Hasebe M."/>
            <person name="Lucas S."/>
            <person name="Mishler D.B."/>
            <person name="Reski R."/>
            <person name="Grigoriev I."/>
            <person name="Quatrano R.S."/>
            <person name="Boore J.L."/>
        </authorList>
    </citation>
    <scope>NUCLEOTIDE SEQUENCE [LARGE SCALE GENOMIC DNA]</scope>
    <source>
        <strain evidence="3 4">cv. Gransden 2004</strain>
    </source>
</reference>
<dbReference type="Gramene" id="Pp3c1_25420V3.2">
    <property type="protein sequence ID" value="Pp3c1_25420V3.2"/>
    <property type="gene ID" value="Pp3c1_25420"/>
</dbReference>
<evidence type="ECO:0000256" key="1">
    <source>
        <dbReference type="SAM" id="Coils"/>
    </source>
</evidence>
<evidence type="ECO:0000313" key="4">
    <source>
        <dbReference type="Proteomes" id="UP000006727"/>
    </source>
</evidence>
<name>A0A7I4BRR1_PHYPA</name>
<feature type="coiled-coil region" evidence="1">
    <location>
        <begin position="100"/>
        <end position="134"/>
    </location>
</feature>
<keyword evidence="1" id="KW-0175">Coiled coil</keyword>